<dbReference type="AlphaFoldDB" id="A0A1L1PIM1"/>
<dbReference type="RefSeq" id="WP_009519031.1">
    <property type="nucleotide sequence ID" value="NZ_CCAE010000052.1"/>
</dbReference>
<dbReference type="Proteomes" id="UP000028878">
    <property type="component" value="Unassembled WGS sequence"/>
</dbReference>
<keyword evidence="2" id="KW-1185">Reference proteome</keyword>
<accession>A0A1L1PIM1</accession>
<evidence type="ECO:0000313" key="1">
    <source>
        <dbReference type="EMBL" id="CDN89768.1"/>
    </source>
</evidence>
<evidence type="ECO:0000313" key="2">
    <source>
        <dbReference type="Proteomes" id="UP000028878"/>
    </source>
</evidence>
<organism evidence="1 2">
    <name type="scientific">Hydrogenophaga intermedia</name>
    <dbReference type="NCBI Taxonomy" id="65786"/>
    <lineage>
        <taxon>Bacteria</taxon>
        <taxon>Pseudomonadati</taxon>
        <taxon>Pseudomonadota</taxon>
        <taxon>Betaproteobacteria</taxon>
        <taxon>Burkholderiales</taxon>
        <taxon>Comamonadaceae</taxon>
        <taxon>Hydrogenophaga</taxon>
    </lineage>
</organism>
<name>A0A1L1PIM1_HYDIT</name>
<dbReference type="EMBL" id="CCAE010000052">
    <property type="protein sequence ID" value="CDN89768.1"/>
    <property type="molecule type" value="Genomic_DNA"/>
</dbReference>
<proteinExistence type="predicted"/>
<reference evidence="2" key="1">
    <citation type="submission" date="2014-11" db="EMBL/GenBank/DDBJ databases">
        <title>Draft genome sequence of Hydrogenophaga intermedia S1.</title>
        <authorList>
            <person name="Gan H.M."/>
            <person name="Chew T.H."/>
            <person name="Stolz A."/>
        </authorList>
    </citation>
    <scope>NUCLEOTIDE SEQUENCE [LARGE SCALE GENOMIC DNA]</scope>
    <source>
        <strain evidence="2">S1</strain>
    </source>
</reference>
<sequence>MNTLQELSAQLESLHASALALRSLMEDLEPSAALSEQRWFVGLHLARQLTEASDEARAQLVRWSITETTPTGARH</sequence>
<gene>
    <name evidence="1" type="ORF">BN948_04208</name>
</gene>
<protein>
    <submittedName>
        <fullName evidence="1">Uncharacterized protein</fullName>
    </submittedName>
</protein>